<dbReference type="InterPro" id="IPR014710">
    <property type="entry name" value="RmlC-like_jellyroll"/>
</dbReference>
<protein>
    <submittedName>
        <fullName evidence="4">Cupin domain-containing protein</fullName>
    </submittedName>
</protein>
<keyword evidence="2" id="KW-0732">Signal</keyword>
<organism evidence="4 5">
    <name type="scientific">Marilutibacter penaei</name>
    <dbReference type="NCBI Taxonomy" id="2759900"/>
    <lineage>
        <taxon>Bacteria</taxon>
        <taxon>Pseudomonadati</taxon>
        <taxon>Pseudomonadota</taxon>
        <taxon>Gammaproteobacteria</taxon>
        <taxon>Lysobacterales</taxon>
        <taxon>Lysobacteraceae</taxon>
        <taxon>Marilutibacter</taxon>
    </lineage>
</organism>
<dbReference type="EMBL" id="JACHTE010000003">
    <property type="protein sequence ID" value="MBB1087765.1"/>
    <property type="molecule type" value="Genomic_DNA"/>
</dbReference>
<dbReference type="Pfam" id="PF07883">
    <property type="entry name" value="Cupin_2"/>
    <property type="match status" value="1"/>
</dbReference>
<keyword evidence="5" id="KW-1185">Reference proteome</keyword>
<feature type="signal peptide" evidence="2">
    <location>
        <begin position="1"/>
        <end position="20"/>
    </location>
</feature>
<evidence type="ECO:0000256" key="2">
    <source>
        <dbReference type="SAM" id="SignalP"/>
    </source>
</evidence>
<dbReference type="Gene3D" id="2.60.120.10">
    <property type="entry name" value="Jelly Rolls"/>
    <property type="match status" value="1"/>
</dbReference>
<dbReference type="Proteomes" id="UP000552587">
    <property type="component" value="Unassembled WGS sequence"/>
</dbReference>
<dbReference type="InterPro" id="IPR013096">
    <property type="entry name" value="Cupin_2"/>
</dbReference>
<dbReference type="PANTHER" id="PTHR35848:SF6">
    <property type="entry name" value="CUPIN TYPE-2 DOMAIN-CONTAINING PROTEIN"/>
    <property type="match status" value="1"/>
</dbReference>
<keyword evidence="1" id="KW-0479">Metal-binding</keyword>
<feature type="chain" id="PRO_5030937105" evidence="2">
    <location>
        <begin position="21"/>
        <end position="148"/>
    </location>
</feature>
<evidence type="ECO:0000313" key="4">
    <source>
        <dbReference type="EMBL" id="MBB1087765.1"/>
    </source>
</evidence>
<dbReference type="InterPro" id="IPR051610">
    <property type="entry name" value="GPI/OXD"/>
</dbReference>
<name>A0A7W3YDZ0_9GAMM</name>
<dbReference type="PROSITE" id="PS51257">
    <property type="entry name" value="PROKAR_LIPOPROTEIN"/>
    <property type="match status" value="1"/>
</dbReference>
<gene>
    <name evidence="4" type="ORF">H4F99_04600</name>
</gene>
<dbReference type="AlphaFoldDB" id="A0A7W3YDZ0"/>
<evidence type="ECO:0000256" key="1">
    <source>
        <dbReference type="ARBA" id="ARBA00022723"/>
    </source>
</evidence>
<proteinExistence type="predicted"/>
<sequence>MKTRCIALLSTFAFAACVHAGEPRTDSYVENERDIAVEQPGPHEGTGTTTAYPFFDDAEGFETIFRKRALHPGASIGAHLNDKDEIYYILSGEGELMLDGETRAVGPGDAILTRDGSRHALYQRGSEDLVIFIVYRKRPATPTPTPTP</sequence>
<evidence type="ECO:0000259" key="3">
    <source>
        <dbReference type="Pfam" id="PF07883"/>
    </source>
</evidence>
<dbReference type="InterPro" id="IPR011051">
    <property type="entry name" value="RmlC_Cupin_sf"/>
</dbReference>
<accession>A0A7W3YDZ0</accession>
<reference evidence="4 5" key="1">
    <citation type="submission" date="2020-07" db="EMBL/GenBank/DDBJ databases">
        <authorList>
            <person name="Xu S."/>
            <person name="Li A."/>
        </authorList>
    </citation>
    <scope>NUCLEOTIDE SEQUENCE [LARGE SCALE GENOMIC DNA]</scope>
    <source>
        <strain evidence="4 5">SG-8</strain>
    </source>
</reference>
<evidence type="ECO:0000313" key="5">
    <source>
        <dbReference type="Proteomes" id="UP000552587"/>
    </source>
</evidence>
<feature type="domain" description="Cupin type-2" evidence="3">
    <location>
        <begin position="70"/>
        <end position="135"/>
    </location>
</feature>
<dbReference type="RefSeq" id="WP_182668558.1">
    <property type="nucleotide sequence ID" value="NZ_JACHTE010000003.1"/>
</dbReference>
<dbReference type="PANTHER" id="PTHR35848">
    <property type="entry name" value="OXALATE-BINDING PROTEIN"/>
    <property type="match status" value="1"/>
</dbReference>
<comment type="caution">
    <text evidence="4">The sequence shown here is derived from an EMBL/GenBank/DDBJ whole genome shotgun (WGS) entry which is preliminary data.</text>
</comment>
<dbReference type="SUPFAM" id="SSF51182">
    <property type="entry name" value="RmlC-like cupins"/>
    <property type="match status" value="1"/>
</dbReference>
<dbReference type="GO" id="GO:0046872">
    <property type="term" value="F:metal ion binding"/>
    <property type="evidence" value="ECO:0007669"/>
    <property type="project" value="UniProtKB-KW"/>
</dbReference>